<dbReference type="EMBL" id="JAATNW010000002">
    <property type="protein sequence ID" value="NMH59064.1"/>
    <property type="molecule type" value="Genomic_DNA"/>
</dbReference>
<dbReference type="Pfam" id="PF13439">
    <property type="entry name" value="Glyco_transf_4"/>
    <property type="match status" value="1"/>
</dbReference>
<dbReference type="CDD" id="cd03811">
    <property type="entry name" value="GT4_GT28_WabH-like"/>
    <property type="match status" value="1"/>
</dbReference>
<dbReference type="Pfam" id="PF13692">
    <property type="entry name" value="Glyco_trans_1_4"/>
    <property type="match status" value="1"/>
</dbReference>
<gene>
    <name evidence="2" type="ORF">HCJ96_03395</name>
</gene>
<protein>
    <submittedName>
        <fullName evidence="2">Glycosyltransferase</fullName>
    </submittedName>
</protein>
<dbReference type="PANTHER" id="PTHR12526:SF630">
    <property type="entry name" value="GLYCOSYLTRANSFERASE"/>
    <property type="match status" value="1"/>
</dbReference>
<proteinExistence type="predicted"/>
<sequence length="356" mass="39330">MHALHIASGDLWAGAEVQISTLLTQLVKKGEKVSAIVLNEGRLAKELAANGVFVTILPESEYGLIALISKIKEILKSTKPDVIHTHRQKEHIVGSIANLLCNQVACVRTVHGSPEFSLSFKQRVQTSVDRFCGRFLQHAVISVDAELTEKLARYFKRGKIHTIPNGIDAEQTIRLAKNVTDTVNKSFTHIGIVGRLEPVKRVDLFIRMASEILRSQHNEKEFHFHIFGDGKLAVELKQLATELSIEKHITFHGHTNLIQGWMGQMDVIVMPSDHEGLPMTALECLALGKPLVAHAVGGLIPLLSKAFPIGLVEDHSAAGYADKILETLDKRQNISLPHSYHASVNADRVLSLYQSL</sequence>
<dbReference type="RefSeq" id="WP_169209643.1">
    <property type="nucleotide sequence ID" value="NZ_JAATNW010000002.1"/>
</dbReference>
<dbReference type="InterPro" id="IPR028098">
    <property type="entry name" value="Glyco_trans_4-like_N"/>
</dbReference>
<accession>A0ABX1QYY8</accession>
<evidence type="ECO:0000313" key="2">
    <source>
        <dbReference type="EMBL" id="NMH59064.1"/>
    </source>
</evidence>
<dbReference type="Proteomes" id="UP000709336">
    <property type="component" value="Unassembled WGS sequence"/>
</dbReference>
<name>A0ABX1QYY8_9ALTE</name>
<reference evidence="2 3" key="1">
    <citation type="submission" date="2020-03" db="EMBL/GenBank/DDBJ databases">
        <title>Alteromonas ponticola sp. nov., isolated from seawater.</title>
        <authorList>
            <person name="Yoon J.-H."/>
            <person name="Kim Y.-O."/>
        </authorList>
    </citation>
    <scope>NUCLEOTIDE SEQUENCE [LARGE SCALE GENOMIC DNA]</scope>
    <source>
        <strain evidence="2 3">MYP5</strain>
    </source>
</reference>
<comment type="caution">
    <text evidence="2">The sequence shown here is derived from an EMBL/GenBank/DDBJ whole genome shotgun (WGS) entry which is preliminary data.</text>
</comment>
<feature type="domain" description="Glycosyltransferase subfamily 4-like N-terminal" evidence="1">
    <location>
        <begin position="14"/>
        <end position="170"/>
    </location>
</feature>
<dbReference type="PANTHER" id="PTHR12526">
    <property type="entry name" value="GLYCOSYLTRANSFERASE"/>
    <property type="match status" value="1"/>
</dbReference>
<dbReference type="Gene3D" id="3.40.50.2000">
    <property type="entry name" value="Glycogen Phosphorylase B"/>
    <property type="match status" value="2"/>
</dbReference>
<organism evidence="2 3">
    <name type="scientific">Alteromonas ponticola</name>
    <dbReference type="NCBI Taxonomy" id="2720613"/>
    <lineage>
        <taxon>Bacteria</taxon>
        <taxon>Pseudomonadati</taxon>
        <taxon>Pseudomonadota</taxon>
        <taxon>Gammaproteobacteria</taxon>
        <taxon>Alteromonadales</taxon>
        <taxon>Alteromonadaceae</taxon>
        <taxon>Alteromonas/Salinimonas group</taxon>
        <taxon>Alteromonas</taxon>
    </lineage>
</organism>
<keyword evidence="3" id="KW-1185">Reference proteome</keyword>
<dbReference type="SUPFAM" id="SSF53756">
    <property type="entry name" value="UDP-Glycosyltransferase/glycogen phosphorylase"/>
    <property type="match status" value="1"/>
</dbReference>
<evidence type="ECO:0000313" key="3">
    <source>
        <dbReference type="Proteomes" id="UP000709336"/>
    </source>
</evidence>
<evidence type="ECO:0000259" key="1">
    <source>
        <dbReference type="Pfam" id="PF13439"/>
    </source>
</evidence>